<name>A0A853I9F4_9GAMM</name>
<evidence type="ECO:0000313" key="2">
    <source>
        <dbReference type="Proteomes" id="UP000569732"/>
    </source>
</evidence>
<organism evidence="1 2">
    <name type="scientific">Spartinivicinus marinus</name>
    <dbReference type="NCBI Taxonomy" id="2994442"/>
    <lineage>
        <taxon>Bacteria</taxon>
        <taxon>Pseudomonadati</taxon>
        <taxon>Pseudomonadota</taxon>
        <taxon>Gammaproteobacteria</taxon>
        <taxon>Oceanospirillales</taxon>
        <taxon>Zooshikellaceae</taxon>
        <taxon>Spartinivicinus</taxon>
    </lineage>
</organism>
<dbReference type="AlphaFoldDB" id="A0A853I9F4"/>
<protein>
    <submittedName>
        <fullName evidence="1">Uncharacterized protein</fullName>
    </submittedName>
</protein>
<gene>
    <name evidence="1" type="ORF">H0A36_31360</name>
</gene>
<dbReference type="Pfam" id="PF23791">
    <property type="entry name" value="DUF7173"/>
    <property type="match status" value="1"/>
</dbReference>
<dbReference type="RefSeq" id="WP_180572310.1">
    <property type="nucleotide sequence ID" value="NZ_JACCKB010000574.1"/>
</dbReference>
<evidence type="ECO:0000313" key="1">
    <source>
        <dbReference type="EMBL" id="NYZ70510.1"/>
    </source>
</evidence>
<keyword evidence="2" id="KW-1185">Reference proteome</keyword>
<dbReference type="EMBL" id="JACCKB010000574">
    <property type="protein sequence ID" value="NYZ70510.1"/>
    <property type="molecule type" value="Genomic_DNA"/>
</dbReference>
<sequence length="138" mass="15706">MHAIQQPQPVNMIDELANQWEFAKQQETEAIKSRRAIEDKLIELVGRKPEGTCSKSTHYFKLKTNAKVNRKVDVNKLADVAQSINPTLFNNLFRVKYEVNTTAFKELMKTDSKTYNVAAHAVISTPARTSVSVERVEQ</sequence>
<reference evidence="1 2" key="1">
    <citation type="submission" date="2020-07" db="EMBL/GenBank/DDBJ databases">
        <title>Endozoicomonas sp. nov., isolated from sediment.</title>
        <authorList>
            <person name="Gu T."/>
        </authorList>
    </citation>
    <scope>NUCLEOTIDE SEQUENCE [LARGE SCALE GENOMIC DNA]</scope>
    <source>
        <strain evidence="1 2">SM1973</strain>
    </source>
</reference>
<accession>A0A853I9F4</accession>
<comment type="caution">
    <text evidence="1">The sequence shown here is derived from an EMBL/GenBank/DDBJ whole genome shotgun (WGS) entry which is preliminary data.</text>
</comment>
<dbReference type="InterPro" id="IPR055597">
    <property type="entry name" value="DUF7173"/>
</dbReference>
<dbReference type="Proteomes" id="UP000569732">
    <property type="component" value="Unassembled WGS sequence"/>
</dbReference>
<proteinExistence type="predicted"/>